<evidence type="ECO:0000313" key="3">
    <source>
        <dbReference type="EMBL" id="KAB0485008.1"/>
    </source>
</evidence>
<dbReference type="PIRSF" id="PIRSF029063">
    <property type="entry name" value="IV_sec_VirJ"/>
    <property type="match status" value="1"/>
</dbReference>
<dbReference type="EMBL" id="MSTQ01000006">
    <property type="protein sequence ID" value="OLU03206.1"/>
    <property type="molecule type" value="Genomic_DNA"/>
</dbReference>
<feature type="transmembrane region" description="Helical" evidence="1">
    <location>
        <begin position="7"/>
        <end position="27"/>
    </location>
</feature>
<dbReference type="Pfam" id="PF06057">
    <property type="entry name" value="VirJ"/>
    <property type="match status" value="1"/>
</dbReference>
<evidence type="ECO:0000313" key="8">
    <source>
        <dbReference type="Proteomes" id="UP000460142"/>
    </source>
</evidence>
<dbReference type="Proteomes" id="UP000198549">
    <property type="component" value="Chromosome I"/>
</dbReference>
<keyword evidence="1" id="KW-0812">Transmembrane</keyword>
<reference evidence="5 7" key="1">
    <citation type="submission" date="2016-10" db="EMBL/GenBank/DDBJ databases">
        <authorList>
            <person name="de Groot N.N."/>
        </authorList>
    </citation>
    <scope>NUCLEOTIDE SEQUENCE [LARGE SCALE GENOMIC DNA]</scope>
    <source>
        <strain evidence="5 7">BS3776</strain>
    </source>
</reference>
<dbReference type="ESTHER" id="9psed-a0a0q8a3k2">
    <property type="family name" value="VirJ"/>
</dbReference>
<gene>
    <name evidence="4" type="ORF">BVK86_12945</name>
    <name evidence="3" type="ORF">F7R15_14500</name>
    <name evidence="5" type="ORF">SAMN04490202_1344</name>
</gene>
<evidence type="ECO:0000313" key="5">
    <source>
        <dbReference type="EMBL" id="SDO59179.1"/>
    </source>
</evidence>
<reference evidence="6" key="2">
    <citation type="submission" date="2017-01" db="EMBL/GenBank/DDBJ databases">
        <authorList>
            <person name="Poblete-Castro I."/>
        </authorList>
    </citation>
    <scope>NUCLEOTIDE SEQUENCE [LARGE SCALE GENOMIC DNA]</scope>
    <source>
        <strain evidence="6">DSM 18361 / CCUG 53116 / MT1</strain>
    </source>
</reference>
<dbReference type="Proteomes" id="UP000460142">
    <property type="component" value="Unassembled WGS sequence"/>
</dbReference>
<name>A0A1H0KTB9_PSERE</name>
<proteinExistence type="predicted"/>
<protein>
    <submittedName>
        <fullName evidence="5">Type IV secretory pathway, VirJ component</fullName>
    </submittedName>
    <submittedName>
        <fullName evidence="3">Virulence factor family protein</fullName>
    </submittedName>
</protein>
<sequence>MIQRSLKYILAALIVLAVIVGGGFWYLKRPAPEPPLEQLTPADGAAMTRVIPGTTPKAQVLVAVTDDQKLNDKQLTTLSRSASAQIVQVILPKDCLLQSRALQAGLRELKGPATLVSGIGPGAVLAWRWLSEQKNDKAQAVSVDLALEKPGGCTHLLPKSAAHGHWLVAWNDNPDDTSAGFVRDQPNAETSISDYDINLPQVLNNELRKLLVGGDKAAGGLQIPVVEVPAGQAKDTVTLFLSGDGGWRDLDRDVAGEMAKIGYPVVGIDTLRYYWQHKSPEQSALDLAELMQHYRQKWGTKRFILTGYSFGADVLPAIYNRLAESEQNRVDAIILLAFARTGSFEIEVEGWLGNAGKEAATGPEMAKLPAAKVVCIYGEEEVDESGCTDKTAVGEVIKLPGGHHFDENYPALAQRLVGVIEKRQAKETEAQE</sequence>
<dbReference type="EMBL" id="VZPS01000008">
    <property type="protein sequence ID" value="KAB0485008.1"/>
    <property type="molecule type" value="Genomic_DNA"/>
</dbReference>
<dbReference type="RefSeq" id="WP_075946798.1">
    <property type="nucleotide sequence ID" value="NZ_LT629709.1"/>
</dbReference>
<dbReference type="EMBL" id="LT629709">
    <property type="protein sequence ID" value="SDO59179.1"/>
    <property type="molecule type" value="Genomic_DNA"/>
</dbReference>
<evidence type="ECO:0000259" key="2">
    <source>
        <dbReference type="Pfam" id="PF06057"/>
    </source>
</evidence>
<dbReference type="InterPro" id="IPR029058">
    <property type="entry name" value="AB_hydrolase_fold"/>
</dbReference>
<dbReference type="InterPro" id="IPR010333">
    <property type="entry name" value="VirJ"/>
</dbReference>
<evidence type="ECO:0000313" key="6">
    <source>
        <dbReference type="Proteomes" id="UP000186756"/>
    </source>
</evidence>
<reference evidence="4" key="3">
    <citation type="submission" date="2017-01" db="EMBL/GenBank/DDBJ databases">
        <authorList>
            <person name="Mah S.A."/>
            <person name="Swanson W.J."/>
            <person name="Moy G.W."/>
            <person name="Vacquier V.D."/>
        </authorList>
    </citation>
    <scope>NUCLEOTIDE SEQUENCE [LARGE SCALE GENOMIC DNA]</scope>
    <source>
        <strain evidence="4">MT1</strain>
    </source>
</reference>
<keyword evidence="1" id="KW-1133">Transmembrane helix</keyword>
<dbReference type="InterPro" id="IPR011225">
    <property type="entry name" value="IV_sec_VirJ"/>
</dbReference>
<reference evidence="3 8" key="4">
    <citation type="submission" date="2019-09" db="EMBL/GenBank/DDBJ databases">
        <title>Draft genome sequences of 48 bacterial type strains from the CCUG.</title>
        <authorList>
            <person name="Tunovic T."/>
            <person name="Pineiro-Iglesias B."/>
            <person name="Unosson C."/>
            <person name="Inganas E."/>
            <person name="Ohlen M."/>
            <person name="Cardew S."/>
            <person name="Jensie-Markopoulos S."/>
            <person name="Salva-Serra F."/>
            <person name="Jaen-Luchoro D."/>
            <person name="Karlsson R."/>
            <person name="Svensson-Stadler L."/>
            <person name="Chun J."/>
            <person name="Moore E."/>
        </authorList>
    </citation>
    <scope>NUCLEOTIDE SEQUENCE [LARGE SCALE GENOMIC DNA]</scope>
    <source>
        <strain evidence="3 8">CCUG 53116</strain>
    </source>
</reference>
<evidence type="ECO:0000313" key="4">
    <source>
        <dbReference type="EMBL" id="OLU03206.1"/>
    </source>
</evidence>
<dbReference type="Gene3D" id="3.40.50.1820">
    <property type="entry name" value="alpha/beta hydrolase"/>
    <property type="match status" value="1"/>
</dbReference>
<accession>A0A1H0KTB9</accession>
<keyword evidence="1" id="KW-0472">Membrane</keyword>
<keyword evidence="6" id="KW-1185">Reference proteome</keyword>
<dbReference type="OrthoDB" id="641022at2"/>
<feature type="domain" description="Bacterial virulence" evidence="2">
    <location>
        <begin position="235"/>
        <end position="423"/>
    </location>
</feature>
<evidence type="ECO:0000313" key="7">
    <source>
        <dbReference type="Proteomes" id="UP000198549"/>
    </source>
</evidence>
<dbReference type="AlphaFoldDB" id="A0A1H0KTB9"/>
<dbReference type="Proteomes" id="UP000186756">
    <property type="component" value="Unassembled WGS sequence"/>
</dbReference>
<organism evidence="5 7">
    <name type="scientific">Pseudomonas reinekei</name>
    <dbReference type="NCBI Taxonomy" id="395598"/>
    <lineage>
        <taxon>Bacteria</taxon>
        <taxon>Pseudomonadati</taxon>
        <taxon>Pseudomonadota</taxon>
        <taxon>Gammaproteobacteria</taxon>
        <taxon>Pseudomonadales</taxon>
        <taxon>Pseudomonadaceae</taxon>
        <taxon>Pseudomonas</taxon>
    </lineage>
</organism>
<dbReference type="SUPFAM" id="SSF53474">
    <property type="entry name" value="alpha/beta-Hydrolases"/>
    <property type="match status" value="1"/>
</dbReference>
<evidence type="ECO:0000256" key="1">
    <source>
        <dbReference type="SAM" id="Phobius"/>
    </source>
</evidence>